<keyword evidence="2" id="KW-1185">Reference proteome</keyword>
<accession>A0ACC2JCC5</accession>
<proteinExistence type="predicted"/>
<name>A0ACC2JCC5_9PEZI</name>
<protein>
    <submittedName>
        <fullName evidence="1">Uncharacterized protein</fullName>
    </submittedName>
</protein>
<dbReference type="Proteomes" id="UP001153332">
    <property type="component" value="Unassembled WGS sequence"/>
</dbReference>
<gene>
    <name evidence="1" type="ORF">O1611_g8525</name>
</gene>
<reference evidence="1" key="1">
    <citation type="submission" date="2022-12" db="EMBL/GenBank/DDBJ databases">
        <title>Genome Sequence of Lasiodiplodia mahajangana.</title>
        <authorList>
            <person name="Buettner E."/>
        </authorList>
    </citation>
    <scope>NUCLEOTIDE SEQUENCE</scope>
    <source>
        <strain evidence="1">VT137</strain>
    </source>
</reference>
<organism evidence="1 2">
    <name type="scientific">Lasiodiplodia mahajangana</name>
    <dbReference type="NCBI Taxonomy" id="1108764"/>
    <lineage>
        <taxon>Eukaryota</taxon>
        <taxon>Fungi</taxon>
        <taxon>Dikarya</taxon>
        <taxon>Ascomycota</taxon>
        <taxon>Pezizomycotina</taxon>
        <taxon>Dothideomycetes</taxon>
        <taxon>Dothideomycetes incertae sedis</taxon>
        <taxon>Botryosphaeriales</taxon>
        <taxon>Botryosphaeriaceae</taxon>
        <taxon>Lasiodiplodia</taxon>
    </lineage>
</organism>
<dbReference type="EMBL" id="JAPUUL010002561">
    <property type="protein sequence ID" value="KAJ8125115.1"/>
    <property type="molecule type" value="Genomic_DNA"/>
</dbReference>
<comment type="caution">
    <text evidence="1">The sequence shown here is derived from an EMBL/GenBank/DDBJ whole genome shotgun (WGS) entry which is preliminary data.</text>
</comment>
<evidence type="ECO:0000313" key="1">
    <source>
        <dbReference type="EMBL" id="KAJ8125115.1"/>
    </source>
</evidence>
<sequence>MGFAVEGQPTYSHNMRSLGPAQVVGQPHGNEYQQPNVQYGNGQNLNYRQFHAPEMVGHYPDFAQPQQHVGLNDFQQNSWAEPQSQHSSSNPYAQGQQLYGGNPALIRMATASPAQSSTPKSDQSQSSYQDPASLYQPQAYGGTYQAPQGTEIRHGYPTQVPLPAALVSGKSNVTPTPSPGPTAASHPVAWPSQGPAHRLGGAPIASASTRAPSSLARPPTGDFPRPGSKLSAPITSVALNDAMIVIPRAGKPEGEWNSIKGCPNLFVGAKPVKRKIVTNTPGVKPHVAGDNRNGTPLLPLLPDPLPCERLREIVRPIVDELKEVSESIDRSKEQIKATSSGSEEHKRYTDDLKKAESRKASLESEKKRITGKAGVLKAGKSRATSKSDTADYDSESLTESSEEEDPQELIVQQIMASESRPTDPDKGVQYDVVRIIRNESGAEQGAASQGEKEDAWSKVIGRRVADFGKYVVDLCAEAKALREQKSTAPKTQSSQLQASIDQKYDLVRLSLETALEFGDEETLRNMGRHMKLMSGLTIVLSRQFATKSYNTDIPRTILRFISAATLMDLDVFNKVKLSSVLEKHRENLDDEGKQLVAQISKNAEERTAKNVAEKPTIPTQPRPKSLDNAKESHTTSTQKAMASFDKGLGTAPKVQAQSTNLAQPETARKETKNYSGLLSARKVANHGTGRAVSTSISNSAATPNSTSQNGQTRPRPSGSTVLNKSRTAPKPPTKRPEPQSSASSTIGGLLAEIAKKPEKPKAQERTVKAPETPEERTRRLRKESRRGRTVMWKPDDELVQIRFFEHDSTEDEGRAGNMIRDARDNRLEGQMLKQMQRNMQEGDDEDDDGNPTETDIRPWTAPQSFDYSLLNNGQREKNYVTRGGTRDIHSEQKKIMEEYENRELMSIYTTLSEIPETPRSPRKTSEPIVQPTQALLLPNNPKGQEIHLRWSETRQFGAMTAAQSAMRRLGLSPNHGASSTPASLHTGPSTSTSQSTTAARMMTQEERDAQVLALLQSDRARNYVDPNPYDPANPKIVQPPETRDEKVQRAFSIIQSIVDQYKDTLPQSTTPSQGLQSAPNHTYEGYAGYSQDLPAKAKREEEYARQTIESAQNQYGASQTSQFGTYQTQTQQQPQTYSQLGSQVPDQYAAILQQVQALQNPQASQTAAIPQPTPAQSDNVVANLLATLGQSSQPAQPATQDANYAAWQAWAQSQAQSYGAQLQSQGYPSYQQYDGASREDGTYGSQKRDYQYQQESGERGNRKEFHRGTKDHKGINRALIGTKPCTFWAKGQCAKGDNCTFRHDPNDLK</sequence>
<evidence type="ECO:0000313" key="2">
    <source>
        <dbReference type="Proteomes" id="UP001153332"/>
    </source>
</evidence>